<evidence type="ECO:0000259" key="9">
    <source>
        <dbReference type="Pfam" id="PF00909"/>
    </source>
</evidence>
<dbReference type="Gene3D" id="1.10.3430.10">
    <property type="entry name" value="Ammonium transporter AmtB like domains"/>
    <property type="match status" value="1"/>
</dbReference>
<evidence type="ECO:0000313" key="11">
    <source>
        <dbReference type="Proteomes" id="UP000237003"/>
    </source>
</evidence>
<accession>A0A2S4RRK2</accession>
<keyword evidence="6 8" id="KW-0472">Membrane</keyword>
<proteinExistence type="inferred from homology"/>
<dbReference type="InterPro" id="IPR024041">
    <property type="entry name" value="NH4_transpt_AmtB-like_dom"/>
</dbReference>
<sequence length="419" mass="45149">MGILPVQFQMLDAANTAFMLLCASLVMLMTPGLAFFYGGLVQRKGILTIMFQSFVSMSWVAILWFCVGYSLAFGPSLNGIVGNPFYYAFLHNINANTLFIGNHAGIPVLVHFVYQMMFAIITPALITGAFVGRVNFKAYLIFITLWTLFVYCPFAHMIWSPQGLMAKWGVVDFAGGIVVHATAGFAALASALYVGRRLIKPDGSHNIPYIALGAGLLWFGWYGFNAGSEFQVNTITVSAFVTTDIAAAFAGTTWLLIEKAHTGKPKFVGFLTGAIAGLATITPAAGYISIQSAALIGIIAGVVCYYCALFVKKYVDDALDVFGVHGMGGITGSVLVGVFASQAWNYKGPAGLLEGGGMLPVLKQLAAVLITSLWSFIFTLLILWIINKFTQVRILTNDARQSPDYSAFGENAYTPSGRE</sequence>
<feature type="transmembrane region" description="Helical" evidence="8">
    <location>
        <begin position="49"/>
        <end position="72"/>
    </location>
</feature>
<name>A0A2S4RRK2_CITAM</name>
<dbReference type="InterPro" id="IPR029020">
    <property type="entry name" value="Ammonium/urea_transptr"/>
</dbReference>
<dbReference type="PANTHER" id="PTHR43029:SF10">
    <property type="entry name" value="AMMONIUM TRANSPORTER MEP2"/>
    <property type="match status" value="1"/>
</dbReference>
<dbReference type="InterPro" id="IPR001905">
    <property type="entry name" value="Ammonium_transpt"/>
</dbReference>
<dbReference type="RefSeq" id="WP_103776818.1">
    <property type="nucleotide sequence ID" value="NZ_PQLX01000012.1"/>
</dbReference>
<dbReference type="EMBL" id="PQLX01000012">
    <property type="protein sequence ID" value="POU61327.1"/>
    <property type="molecule type" value="Genomic_DNA"/>
</dbReference>
<feature type="transmembrane region" description="Helical" evidence="8">
    <location>
        <begin position="294"/>
        <end position="311"/>
    </location>
</feature>
<dbReference type="InterPro" id="IPR018047">
    <property type="entry name" value="Ammonium_transpt_CS"/>
</dbReference>
<feature type="transmembrane region" description="Helical" evidence="8">
    <location>
        <begin position="323"/>
        <end position="344"/>
    </location>
</feature>
<feature type="transmembrane region" description="Helical" evidence="8">
    <location>
        <begin position="171"/>
        <end position="194"/>
    </location>
</feature>
<evidence type="ECO:0000256" key="8">
    <source>
        <dbReference type="RuleBase" id="RU362002"/>
    </source>
</evidence>
<protein>
    <recommendedName>
        <fullName evidence="8">Ammonium transporter</fullName>
    </recommendedName>
</protein>
<evidence type="ECO:0000313" key="10">
    <source>
        <dbReference type="EMBL" id="POU61327.1"/>
    </source>
</evidence>
<evidence type="ECO:0000256" key="3">
    <source>
        <dbReference type="ARBA" id="ARBA00022448"/>
    </source>
</evidence>
<dbReference type="GO" id="GO:0005886">
    <property type="term" value="C:plasma membrane"/>
    <property type="evidence" value="ECO:0007669"/>
    <property type="project" value="UniProtKB-SubCell"/>
</dbReference>
<reference evidence="10 11" key="1">
    <citation type="submission" date="2018-01" db="EMBL/GenBank/DDBJ databases">
        <title>Complete genome sequences of 14 Citrobacter spp. isolated from plant in Canada.</title>
        <authorList>
            <person name="Bhandare S.G."/>
            <person name="Colavecchio A."/>
            <person name="Jeukens J."/>
            <person name="Emond-Rheault J.-G."/>
            <person name="Freschi L."/>
            <person name="Hamel J."/>
            <person name="Kukavica-Ibrulj I."/>
            <person name="Levesque R."/>
            <person name="Goodridge L."/>
        </authorList>
    </citation>
    <scope>NUCLEOTIDE SEQUENCE [LARGE SCALE GENOMIC DNA]</scope>
    <source>
        <strain evidence="10 11">S1285</strain>
    </source>
</reference>
<dbReference type="GO" id="GO:0008519">
    <property type="term" value="F:ammonium channel activity"/>
    <property type="evidence" value="ECO:0007669"/>
    <property type="project" value="InterPro"/>
</dbReference>
<feature type="transmembrane region" description="Helical" evidence="8">
    <location>
        <begin position="206"/>
        <end position="224"/>
    </location>
</feature>
<gene>
    <name evidence="10" type="ORF">C3430_23645</name>
</gene>
<comment type="subcellular location">
    <subcellularLocation>
        <location evidence="8">Cell membrane</location>
        <topology evidence="8">Multi-pass membrane protein</topology>
    </subcellularLocation>
    <subcellularLocation>
        <location evidence="1">Membrane</location>
        <topology evidence="1">Multi-pass membrane protein</topology>
    </subcellularLocation>
</comment>
<evidence type="ECO:0000256" key="1">
    <source>
        <dbReference type="ARBA" id="ARBA00004141"/>
    </source>
</evidence>
<dbReference type="Pfam" id="PF00909">
    <property type="entry name" value="Ammonium_transp"/>
    <property type="match status" value="1"/>
</dbReference>
<organism evidence="10 11">
    <name type="scientific">Citrobacter amalonaticus</name>
    <dbReference type="NCBI Taxonomy" id="35703"/>
    <lineage>
        <taxon>Bacteria</taxon>
        <taxon>Pseudomonadati</taxon>
        <taxon>Pseudomonadota</taxon>
        <taxon>Gammaproteobacteria</taxon>
        <taxon>Enterobacterales</taxon>
        <taxon>Enterobacteriaceae</taxon>
        <taxon>Citrobacter</taxon>
    </lineage>
</organism>
<dbReference type="Proteomes" id="UP000237003">
    <property type="component" value="Unassembled WGS sequence"/>
</dbReference>
<feature type="transmembrane region" description="Helical" evidence="8">
    <location>
        <begin position="112"/>
        <end position="131"/>
    </location>
</feature>
<evidence type="ECO:0000256" key="5">
    <source>
        <dbReference type="ARBA" id="ARBA00022989"/>
    </source>
</evidence>
<feature type="transmembrane region" description="Helical" evidence="8">
    <location>
        <begin position="364"/>
        <end position="386"/>
    </location>
</feature>
<keyword evidence="7 8" id="KW-0924">Ammonia transport</keyword>
<dbReference type="OrthoDB" id="9816034at2"/>
<comment type="similarity">
    <text evidence="2 8">Belongs to the ammonia transporter channel (TC 1.A.11.2) family.</text>
</comment>
<dbReference type="PANTHER" id="PTHR43029">
    <property type="entry name" value="AMMONIUM TRANSPORTER MEP2"/>
    <property type="match status" value="1"/>
</dbReference>
<evidence type="ECO:0000256" key="7">
    <source>
        <dbReference type="ARBA" id="ARBA00023177"/>
    </source>
</evidence>
<keyword evidence="5 8" id="KW-1133">Transmembrane helix</keyword>
<comment type="caution">
    <text evidence="10">The sequence shown here is derived from an EMBL/GenBank/DDBJ whole genome shotgun (WGS) entry which is preliminary data.</text>
</comment>
<feature type="transmembrane region" description="Helical" evidence="8">
    <location>
        <begin position="138"/>
        <end position="159"/>
    </location>
</feature>
<feature type="transmembrane region" description="Helical" evidence="8">
    <location>
        <begin position="268"/>
        <end position="288"/>
    </location>
</feature>
<dbReference type="SUPFAM" id="SSF111352">
    <property type="entry name" value="Ammonium transporter"/>
    <property type="match status" value="1"/>
</dbReference>
<dbReference type="NCBIfam" id="TIGR00836">
    <property type="entry name" value="amt"/>
    <property type="match status" value="1"/>
</dbReference>
<evidence type="ECO:0000256" key="2">
    <source>
        <dbReference type="ARBA" id="ARBA00005887"/>
    </source>
</evidence>
<keyword evidence="4 8" id="KW-0812">Transmembrane</keyword>
<evidence type="ECO:0000256" key="6">
    <source>
        <dbReference type="ARBA" id="ARBA00023136"/>
    </source>
</evidence>
<dbReference type="AlphaFoldDB" id="A0A2S4RRK2"/>
<feature type="transmembrane region" description="Helical" evidence="8">
    <location>
        <begin position="230"/>
        <end position="256"/>
    </location>
</feature>
<feature type="transmembrane region" description="Helical" evidence="8">
    <location>
        <begin position="17"/>
        <end position="37"/>
    </location>
</feature>
<keyword evidence="3 8" id="KW-0813">Transport</keyword>
<dbReference type="PROSITE" id="PS01219">
    <property type="entry name" value="AMMONIUM_TRANSP"/>
    <property type="match status" value="1"/>
</dbReference>
<feature type="domain" description="Ammonium transporter AmtB-like" evidence="9">
    <location>
        <begin position="17"/>
        <end position="413"/>
    </location>
</feature>
<evidence type="ECO:0000256" key="4">
    <source>
        <dbReference type="ARBA" id="ARBA00022692"/>
    </source>
</evidence>